<dbReference type="Gene3D" id="3.40.50.300">
    <property type="entry name" value="P-loop containing nucleotide triphosphate hydrolases"/>
    <property type="match status" value="1"/>
</dbReference>
<organism evidence="2 3">
    <name type="scientific">Gloeocapsopsis dulcis AAB1 = 1H9</name>
    <dbReference type="NCBI Taxonomy" id="1433147"/>
    <lineage>
        <taxon>Bacteria</taxon>
        <taxon>Bacillati</taxon>
        <taxon>Cyanobacteriota</taxon>
        <taxon>Cyanophyceae</taxon>
        <taxon>Oscillatoriophycideae</taxon>
        <taxon>Chroococcales</taxon>
        <taxon>Chroococcaceae</taxon>
        <taxon>Gloeocapsopsis</taxon>
        <taxon>Gloeocapsopsis dulcis</taxon>
    </lineage>
</organism>
<dbReference type="EMBL" id="NAPY01000009">
    <property type="protein sequence ID" value="MUL36311.1"/>
    <property type="molecule type" value="Genomic_DNA"/>
</dbReference>
<accession>A0A6N8FTN9</accession>
<sequence length="288" mass="34746">MYLRQALKTIVPEPILKKIRANYNKHKKYSNEIQLLKGKRISQSCEKSVVFFTTRKCASTYMDKCIEYLNEKYLKLTQVNLESYIWQYSNQDMYQVLEEKLMAFQSQGVLYAPLRNYIPIKDIENYRILLMLRDPRDVIVSNYYSLGFSHSLPLDEERRKEFLEFRGRIQKQTVDEYVIERADRFYRMYDEYCNLIKAQNLQWLRYEDFMQDFDLWVKQLGECLQISINEQDKSTLFEMKGGGQQVEENKLKHIRKATPGDHKEKLSKETQDFLNMKFKDLLLILKYE</sequence>
<evidence type="ECO:0000259" key="1">
    <source>
        <dbReference type="Pfam" id="PF00685"/>
    </source>
</evidence>
<evidence type="ECO:0000313" key="2">
    <source>
        <dbReference type="EMBL" id="MUL36311.1"/>
    </source>
</evidence>
<gene>
    <name evidence="2" type="ORF">BWI75_08115</name>
</gene>
<dbReference type="Pfam" id="PF00685">
    <property type="entry name" value="Sulfotransfer_1"/>
    <property type="match status" value="1"/>
</dbReference>
<dbReference type="RefSeq" id="WP_105219346.1">
    <property type="nucleotide sequence ID" value="NZ_CAWNSU010000033.1"/>
</dbReference>
<keyword evidence="3" id="KW-1185">Reference proteome</keyword>
<evidence type="ECO:0000313" key="3">
    <source>
        <dbReference type="Proteomes" id="UP000441797"/>
    </source>
</evidence>
<comment type="caution">
    <text evidence="2">The sequence shown here is derived from an EMBL/GenBank/DDBJ whole genome shotgun (WGS) entry which is preliminary data.</text>
</comment>
<dbReference type="AlphaFoldDB" id="A0A6N8FTN9"/>
<name>A0A6N8FTN9_9CHRO</name>
<protein>
    <recommendedName>
        <fullName evidence="1">Sulfotransferase domain-containing protein</fullName>
    </recommendedName>
</protein>
<reference evidence="2 3" key="1">
    <citation type="journal article" date="2019" name="Front. Microbiol.">
        <title>Genomic Features for Desiccation Tolerance and Sugar Biosynthesis in the Extremophile Gloeocapsopsis sp. UTEX B3054.</title>
        <authorList>
            <person name="Urrejola C."/>
            <person name="Alcorta J."/>
            <person name="Salas L."/>
            <person name="Vasquez M."/>
            <person name="Polz M.F."/>
            <person name="Vicuna R."/>
            <person name="Diez B."/>
        </authorList>
    </citation>
    <scope>NUCLEOTIDE SEQUENCE [LARGE SCALE GENOMIC DNA]</scope>
    <source>
        <strain evidence="2 3">1H9</strain>
    </source>
</reference>
<dbReference type="InterPro" id="IPR000863">
    <property type="entry name" value="Sulfotransferase_dom"/>
</dbReference>
<proteinExistence type="predicted"/>
<dbReference type="InterPro" id="IPR027417">
    <property type="entry name" value="P-loop_NTPase"/>
</dbReference>
<dbReference type="SUPFAM" id="SSF52540">
    <property type="entry name" value="P-loop containing nucleoside triphosphate hydrolases"/>
    <property type="match status" value="1"/>
</dbReference>
<feature type="domain" description="Sulfotransferase" evidence="1">
    <location>
        <begin position="124"/>
        <end position="280"/>
    </location>
</feature>
<dbReference type="GO" id="GO:0008146">
    <property type="term" value="F:sulfotransferase activity"/>
    <property type="evidence" value="ECO:0007669"/>
    <property type="project" value="InterPro"/>
</dbReference>
<dbReference type="OrthoDB" id="8446141at2"/>
<dbReference type="Proteomes" id="UP000441797">
    <property type="component" value="Unassembled WGS sequence"/>
</dbReference>